<evidence type="ECO:0000256" key="6">
    <source>
        <dbReference type="ARBA" id="ARBA00022670"/>
    </source>
</evidence>
<dbReference type="AlphaFoldDB" id="R7RQ46"/>
<keyword evidence="8 17" id="KW-0378">Hydrolase</keyword>
<evidence type="ECO:0000256" key="2">
    <source>
        <dbReference type="ARBA" id="ARBA00004752"/>
    </source>
</evidence>
<feature type="active site" description="Acyl-ester intermediate" evidence="13">
    <location>
        <position position="61"/>
    </location>
</feature>
<evidence type="ECO:0000256" key="7">
    <source>
        <dbReference type="ARBA" id="ARBA00022729"/>
    </source>
</evidence>
<comment type="pathway">
    <text evidence="2">Cell wall biogenesis; peptidoglycan biosynthesis.</text>
</comment>
<dbReference type="Pfam" id="PF07943">
    <property type="entry name" value="PBP5_C"/>
    <property type="match status" value="1"/>
</dbReference>
<dbReference type="RefSeq" id="WP_018662020.1">
    <property type="nucleotide sequence ID" value="NZ_HF952018.1"/>
</dbReference>
<comment type="catalytic activity">
    <reaction evidence="12">
        <text>Preferential cleavage: (Ac)2-L-Lys-D-Ala-|-D-Ala. Also transpeptidation of peptidyl-alanyl moieties that are N-acyl substituents of D-alanine.</text>
        <dbReference type="EC" id="3.4.16.4"/>
    </reaction>
</comment>
<keyword evidence="7" id="KW-0732">Signal</keyword>
<feature type="domain" description="Peptidase S11 D-Ala-D-Ala carboxypeptidase A C-terminal" evidence="16">
    <location>
        <begin position="269"/>
        <end position="359"/>
    </location>
</feature>
<dbReference type="Gene3D" id="2.60.410.10">
    <property type="entry name" value="D-Ala-D-Ala carboxypeptidase, C-terminal domain"/>
    <property type="match status" value="1"/>
</dbReference>
<keyword evidence="9" id="KW-0133">Cell shape</keyword>
<evidence type="ECO:0000256" key="1">
    <source>
        <dbReference type="ARBA" id="ARBA00003217"/>
    </source>
</evidence>
<dbReference type="GO" id="GO:0071555">
    <property type="term" value="P:cell wall organization"/>
    <property type="evidence" value="ECO:0007669"/>
    <property type="project" value="UniProtKB-KW"/>
</dbReference>
<reference evidence="17" key="1">
    <citation type="submission" date="2013-03" db="EMBL/GenBank/DDBJ databases">
        <title>Draft genome sequence of the hydrogen-ethanol-producing anaerobic alkalithermophilic Caloramator celere.</title>
        <authorList>
            <person name="Ciranna A."/>
            <person name="Larjo A."/>
            <person name="Kivisto A."/>
            <person name="Santala V."/>
            <person name="Roos C."/>
            <person name="Karp M."/>
        </authorList>
    </citation>
    <scope>NUCLEOTIDE SEQUENCE [LARGE SCALE GENOMIC DNA]</scope>
    <source>
        <strain evidence="17">DSM 8682</strain>
    </source>
</reference>
<dbReference type="SUPFAM" id="SSF56601">
    <property type="entry name" value="beta-lactamase/transpeptidase-like"/>
    <property type="match status" value="1"/>
</dbReference>
<feature type="binding site" evidence="14">
    <location>
        <position position="222"/>
    </location>
    <ligand>
        <name>substrate</name>
    </ligand>
</feature>
<evidence type="ECO:0000256" key="4">
    <source>
        <dbReference type="ARBA" id="ARBA00012448"/>
    </source>
</evidence>
<dbReference type="GO" id="GO:0009252">
    <property type="term" value="P:peptidoglycan biosynthetic process"/>
    <property type="evidence" value="ECO:0007669"/>
    <property type="project" value="UniProtKB-UniPathway"/>
</dbReference>
<evidence type="ECO:0000313" key="17">
    <source>
        <dbReference type="EMBL" id="CDF58179.1"/>
    </source>
</evidence>
<dbReference type="OrthoDB" id="9791132at2"/>
<protein>
    <recommendedName>
        <fullName evidence="4">serine-type D-Ala-D-Ala carboxypeptidase</fullName>
        <ecNumber evidence="4">3.4.16.4</ecNumber>
    </recommendedName>
</protein>
<dbReference type="eggNOG" id="COG1686">
    <property type="taxonomic scope" value="Bacteria"/>
</dbReference>
<dbReference type="GO" id="GO:0006508">
    <property type="term" value="P:proteolysis"/>
    <property type="evidence" value="ECO:0007669"/>
    <property type="project" value="UniProtKB-KW"/>
</dbReference>
<dbReference type="SUPFAM" id="SSF69189">
    <property type="entry name" value="Penicillin-binding protein associated domain"/>
    <property type="match status" value="1"/>
</dbReference>
<evidence type="ECO:0000256" key="11">
    <source>
        <dbReference type="ARBA" id="ARBA00023316"/>
    </source>
</evidence>
<evidence type="ECO:0000256" key="15">
    <source>
        <dbReference type="RuleBase" id="RU004016"/>
    </source>
</evidence>
<dbReference type="HOGENOM" id="CLU_027070_7_3_9"/>
<dbReference type="InterPro" id="IPR037167">
    <property type="entry name" value="Peptidase_S11_C_sf"/>
</dbReference>
<keyword evidence="11" id="KW-0961">Cell wall biogenesis/degradation</keyword>
<dbReference type="InterPro" id="IPR012907">
    <property type="entry name" value="Peptidase_S11_C"/>
</dbReference>
<evidence type="ECO:0000256" key="10">
    <source>
        <dbReference type="ARBA" id="ARBA00022984"/>
    </source>
</evidence>
<evidence type="ECO:0000256" key="9">
    <source>
        <dbReference type="ARBA" id="ARBA00022960"/>
    </source>
</evidence>
<evidence type="ECO:0000256" key="3">
    <source>
        <dbReference type="ARBA" id="ARBA00007164"/>
    </source>
</evidence>
<dbReference type="PRINTS" id="PR00725">
    <property type="entry name" value="DADACBPTASE1"/>
</dbReference>
<dbReference type="Gene3D" id="3.40.710.10">
    <property type="entry name" value="DD-peptidase/beta-lactamase superfamily"/>
    <property type="match status" value="1"/>
</dbReference>
<dbReference type="InterPro" id="IPR012338">
    <property type="entry name" value="Beta-lactam/transpept-like"/>
</dbReference>
<dbReference type="PANTHER" id="PTHR21581">
    <property type="entry name" value="D-ALANYL-D-ALANINE CARBOXYPEPTIDASE"/>
    <property type="match status" value="1"/>
</dbReference>
<dbReference type="InterPro" id="IPR001967">
    <property type="entry name" value="Peptidase_S11_N"/>
</dbReference>
<dbReference type="EMBL" id="CAVN010000095">
    <property type="protein sequence ID" value="CDF58179.1"/>
    <property type="molecule type" value="Genomic_DNA"/>
</dbReference>
<gene>
    <name evidence="17" type="ORF">TCEL_00225</name>
</gene>
<evidence type="ECO:0000256" key="12">
    <source>
        <dbReference type="ARBA" id="ARBA00034000"/>
    </source>
</evidence>
<dbReference type="PANTHER" id="PTHR21581:SF33">
    <property type="entry name" value="D-ALANYL-D-ALANINE CARBOXYPEPTIDASE DACB"/>
    <property type="match status" value="1"/>
</dbReference>
<keyword evidence="5 17" id="KW-0121">Carboxypeptidase</keyword>
<evidence type="ECO:0000313" key="18">
    <source>
        <dbReference type="Proteomes" id="UP000014923"/>
    </source>
</evidence>
<evidence type="ECO:0000256" key="13">
    <source>
        <dbReference type="PIRSR" id="PIRSR618044-1"/>
    </source>
</evidence>
<dbReference type="GO" id="GO:0009002">
    <property type="term" value="F:serine-type D-Ala-D-Ala carboxypeptidase activity"/>
    <property type="evidence" value="ECO:0007669"/>
    <property type="project" value="UniProtKB-EC"/>
</dbReference>
<accession>R7RQ46</accession>
<proteinExistence type="inferred from homology"/>
<dbReference type="InterPro" id="IPR018044">
    <property type="entry name" value="Peptidase_S11"/>
</dbReference>
<dbReference type="InterPro" id="IPR015956">
    <property type="entry name" value="Peniciliin-bd_prot_C_sf"/>
</dbReference>
<evidence type="ECO:0000256" key="8">
    <source>
        <dbReference type="ARBA" id="ARBA00022801"/>
    </source>
</evidence>
<organism evidence="17 18">
    <name type="scientific">Thermobrachium celere DSM 8682</name>
    <dbReference type="NCBI Taxonomy" id="941824"/>
    <lineage>
        <taxon>Bacteria</taxon>
        <taxon>Bacillati</taxon>
        <taxon>Bacillota</taxon>
        <taxon>Clostridia</taxon>
        <taxon>Eubacteriales</taxon>
        <taxon>Clostridiaceae</taxon>
        <taxon>Thermobrachium</taxon>
    </lineage>
</organism>
<dbReference type="SMART" id="SM00936">
    <property type="entry name" value="PBP5_C"/>
    <property type="match status" value="1"/>
</dbReference>
<dbReference type="GO" id="GO:0008360">
    <property type="term" value="P:regulation of cell shape"/>
    <property type="evidence" value="ECO:0007669"/>
    <property type="project" value="UniProtKB-KW"/>
</dbReference>
<dbReference type="Pfam" id="PF00768">
    <property type="entry name" value="Peptidase_S11"/>
    <property type="match status" value="1"/>
</dbReference>
<keyword evidence="18" id="KW-1185">Reference proteome</keyword>
<evidence type="ECO:0000259" key="16">
    <source>
        <dbReference type="SMART" id="SM00936"/>
    </source>
</evidence>
<comment type="caution">
    <text evidence="17">The sequence shown here is derived from an EMBL/GenBank/DDBJ whole genome shotgun (WGS) entry which is preliminary data.</text>
</comment>
<comment type="function">
    <text evidence="1">Removes C-terminal D-alanyl residues from sugar-peptide cell wall precursors.</text>
</comment>
<dbReference type="EC" id="3.4.16.4" evidence="4"/>
<sequence length="376" mass="42153">MKKYMLTVLFIILMLGTSFKLDKKDQIKKIQLQSYSAIVIDQYSGRILYSKNSDIKLPMASTTKIMTTIIALEKGNLNDMVIVSKRAAAVGGSSAGLKEGEKLTLEELLYGLMLRSGNDAAIAIAEHIGGSVDRFIEMMNEKAIEIGAYNTSFKTPHGLDADGHYTTAEDLAKITAYAMKNEVFNKIVSTREISSGVSGKFNRSYSNINKFLYRVENADGVKTGYTGGAGRCLVASVKHEYGRFICVVLNSADRWRDAEELVKYAKHNYKFIKVYSKGEQVKSLRVFGGKSKYVIAETEEDIYVPLRDEEMQYIRTEVFVPSVVFSPIRRGDILGNLAVFYDGNIIAKYPVISDRDVDRKNLINTIRETFRSFSLD</sequence>
<comment type="similarity">
    <text evidence="3 15">Belongs to the peptidase S11 family.</text>
</comment>
<keyword evidence="10" id="KW-0573">Peptidoglycan synthesis</keyword>
<dbReference type="UniPathway" id="UPA00219"/>
<feature type="active site" evidence="13">
    <location>
        <position position="116"/>
    </location>
</feature>
<name>R7RQ46_9CLOT</name>
<keyword evidence="6" id="KW-0645">Protease</keyword>
<evidence type="ECO:0000256" key="14">
    <source>
        <dbReference type="PIRSR" id="PIRSR618044-2"/>
    </source>
</evidence>
<evidence type="ECO:0000256" key="5">
    <source>
        <dbReference type="ARBA" id="ARBA00022645"/>
    </source>
</evidence>
<dbReference type="Proteomes" id="UP000014923">
    <property type="component" value="Unassembled WGS sequence"/>
</dbReference>
<feature type="active site" description="Acyl-ester intermediate" evidence="13">
    <location>
        <position position="64"/>
    </location>
</feature>